<dbReference type="Proteomes" id="UP000295151">
    <property type="component" value="Unassembled WGS sequence"/>
</dbReference>
<keyword evidence="3" id="KW-1185">Reference proteome</keyword>
<feature type="signal peptide" evidence="1">
    <location>
        <begin position="1"/>
        <end position="24"/>
    </location>
</feature>
<dbReference type="RefSeq" id="WP_133980460.1">
    <property type="nucleotide sequence ID" value="NZ_SOCE01000001.1"/>
</dbReference>
<feature type="chain" id="PRO_5020266721" evidence="1">
    <location>
        <begin position="25"/>
        <end position="418"/>
    </location>
</feature>
<protein>
    <submittedName>
        <fullName evidence="2">Uncharacterized protein</fullName>
    </submittedName>
</protein>
<comment type="caution">
    <text evidence="2">The sequence shown here is derived from an EMBL/GenBank/DDBJ whole genome shotgun (WGS) entry which is preliminary data.</text>
</comment>
<name>A0A4R7TGH8_9ACTN</name>
<evidence type="ECO:0000313" key="2">
    <source>
        <dbReference type="EMBL" id="TDU90557.1"/>
    </source>
</evidence>
<sequence>MKHIAAVLAAALVTIGLTAPTATAADPAPTDVKIAWKDDTFQFIHVTWTEDAARPNRIVVRKVGDPTERSTWHVPADAPNAFDVPKSAVRQGSTMTEVLEIGVAAGTEAGETSPVAASPGFDIRYPGTPRMGAVWPTGTNTVTATWYGWPVRDPNPGDPLDRDDTAYYNPVYQVGTAAPVAIGKPITAETVTFAGPKPPYDFYVWSENEWARPADSKRGRVQTTAFTVSIPSWAIAGTSTVISGTYNGPSAAKVTVQARNSATSAWYAVVSTDFTGNKYRFAVPSQGTRQYRVAIANRADSDASAAWFGGYSAAKTTTVQQKVTTDGSRTYHRSYGEAPQMHVYVNPAVEGYAAMQRWNGKAWVFVANVNVRFGWGVNAISKASLGSTTYRYYVPNNLYGGNLVAAAYSPNFVITVLP</sequence>
<evidence type="ECO:0000256" key="1">
    <source>
        <dbReference type="SAM" id="SignalP"/>
    </source>
</evidence>
<proteinExistence type="predicted"/>
<dbReference type="OrthoDB" id="3824055at2"/>
<evidence type="ECO:0000313" key="3">
    <source>
        <dbReference type="Proteomes" id="UP000295151"/>
    </source>
</evidence>
<organism evidence="2 3">
    <name type="scientific">Kribbella voronezhensis</name>
    <dbReference type="NCBI Taxonomy" id="2512212"/>
    <lineage>
        <taxon>Bacteria</taxon>
        <taxon>Bacillati</taxon>
        <taxon>Actinomycetota</taxon>
        <taxon>Actinomycetes</taxon>
        <taxon>Propionibacteriales</taxon>
        <taxon>Kribbellaceae</taxon>
        <taxon>Kribbella</taxon>
    </lineage>
</organism>
<keyword evidence="1" id="KW-0732">Signal</keyword>
<reference evidence="2 3" key="1">
    <citation type="submission" date="2019-03" db="EMBL/GenBank/DDBJ databases">
        <title>Genomic Encyclopedia of Type Strains, Phase III (KMG-III): the genomes of soil and plant-associated and newly described type strains.</title>
        <authorList>
            <person name="Whitman W."/>
        </authorList>
    </citation>
    <scope>NUCLEOTIDE SEQUENCE [LARGE SCALE GENOMIC DNA]</scope>
    <source>
        <strain evidence="2 3">VKM Ac-2575</strain>
    </source>
</reference>
<dbReference type="EMBL" id="SOCE01000001">
    <property type="protein sequence ID" value="TDU90557.1"/>
    <property type="molecule type" value="Genomic_DNA"/>
</dbReference>
<gene>
    <name evidence="2" type="ORF">EV138_4148</name>
</gene>
<dbReference type="AlphaFoldDB" id="A0A4R7TGH8"/>
<accession>A0A4R7TGH8</accession>